<protein>
    <submittedName>
        <fullName evidence="2">Uncharacterized protein</fullName>
    </submittedName>
</protein>
<feature type="region of interest" description="Disordered" evidence="1">
    <location>
        <begin position="1025"/>
        <end position="1054"/>
    </location>
</feature>
<sequence length="1264" mass="140063">MQFLPTMAHITTSLAPESSRERHHIDRTPSISNLLQSISTRKSPEFKREKGADGIIKLPRMRNQLEFQAAAVQHESYDAYDARQCASPAEVSQETRQQRAAAETPRNSEVNIGQIVAWEEIWHPPDQIKKILTGHLRSAARSSKICYDELLKDAPNPGLILSGYGAIAFPILDRDIACIVRASEQSRTDLGARINMWTVPNEKVEMKNPSWNTLLASVLDKVGTEMEILGSGRGMVATKPVLILYGPGSQAESRQCLSSRSPAFGFLDITLPSKHTGGDVSLSFDGNEKVFKASETAEYDCSCLAWFSNVVLSSVPIASGHRLVLRYTLEHTQPGPICCALPRGQEIVKVKSILNSWSTQKDKVKHKVLGHLLDGYYEDRSLKNMQVAKSDKLTIALLEEACAGTGFYLCLSNLTARIVHTSKSDTLERSQVDRPSDSIKLRRIFDLQGNELVGDREMDFEADDIVPEGAFDDDRWAVDNSSHSNKHWTLKLFEKTMLIIMPTENRVQFLAGFGAPDHASSVRDLLIRFASLPATAAGYKNVQEDVRNICETVLSTISWKSRQDYHPHGVYSDEAQADVLKAVVHLNDPVLLERAIPLGVSSVGNYQTLSDTARQYGSGWLESKFDNQITAAPDFLGRCHIINKIGRWLSPGWVTMQYEKAMQILTFNSNNDVEGMLTFVKLWATNYRLHHILIPIVKTNLKGKDMILVVLSALSESRQIPDSVFQELLPQLMEQLIANTRKGEGSLRKYSHQALANVLRHCHTLNLSSMLSQIITHLSSIAPNALPDDLETAYLDFLRVLAETIDSPIYLQSAAFQDLYRHILNAVILKCVPVSGPSQTDWALSPCGCGCVNCNGLDAFLTDKMAEVAEFRCDTKAREHLEQHLGIWHLTAVEVSINREDGLPFGLRIKKLHKAVNKSRWTSKHDSLSQKIASLRPRILHHLLGTDHYSDLMALRPMNLQPVVPRNHFPVIDRTEEKQNRNLDLPRMPLSPRPLRDVSRRGISCSAAATRDAISRLLPSRGVQHPVTTVPVHNPTAPKTTGLSSRASASPPPAFQITSPVGSTPCVQVVDQKAETVPQVLTSLPVASTYLSSAIDQLNHSMSAFKRKVSSVSGDDDNNDQEPENSQQIKRARHENPSGIIGGVLGAIDAPFPPQEKSAPPPPAWLIKALGILQKKHPNERFKALMLHSPVSKVTGAPCSETLVSTNPADIKYMWLPRIACEDCPGKLYIPGSGKTVCNFQLHFKGVQHKTNVEERLPVYGAAS</sequence>
<keyword evidence="3" id="KW-1185">Reference proteome</keyword>
<comment type="caution">
    <text evidence="2">The sequence shown here is derived from an EMBL/GenBank/DDBJ whole genome shotgun (WGS) entry which is preliminary data.</text>
</comment>
<evidence type="ECO:0000256" key="1">
    <source>
        <dbReference type="SAM" id="MobiDB-lite"/>
    </source>
</evidence>
<dbReference type="SUPFAM" id="SSF48371">
    <property type="entry name" value="ARM repeat"/>
    <property type="match status" value="1"/>
</dbReference>
<proteinExistence type="predicted"/>
<dbReference type="AlphaFoldDB" id="A0AAD9WG92"/>
<dbReference type="InterPro" id="IPR016024">
    <property type="entry name" value="ARM-type_fold"/>
</dbReference>
<feature type="compositionally biased region" description="Acidic residues" evidence="1">
    <location>
        <begin position="1114"/>
        <end position="1123"/>
    </location>
</feature>
<organism evidence="2 3">
    <name type="scientific">Diplocarpon rosae</name>
    <dbReference type="NCBI Taxonomy" id="946125"/>
    <lineage>
        <taxon>Eukaryota</taxon>
        <taxon>Fungi</taxon>
        <taxon>Dikarya</taxon>
        <taxon>Ascomycota</taxon>
        <taxon>Pezizomycotina</taxon>
        <taxon>Leotiomycetes</taxon>
        <taxon>Helotiales</taxon>
        <taxon>Drepanopezizaceae</taxon>
        <taxon>Diplocarpon</taxon>
    </lineage>
</organism>
<name>A0AAD9WG92_9HELO</name>
<reference evidence="2" key="1">
    <citation type="submission" date="2023-06" db="EMBL/GenBank/DDBJ databases">
        <title>Draft genome of Marssonina rosae.</title>
        <authorList>
            <person name="Cheng Q."/>
        </authorList>
    </citation>
    <scope>NUCLEOTIDE SEQUENCE</scope>
    <source>
        <strain evidence="2">R4</strain>
    </source>
</reference>
<evidence type="ECO:0000313" key="3">
    <source>
        <dbReference type="Proteomes" id="UP001285354"/>
    </source>
</evidence>
<feature type="region of interest" description="Disordered" evidence="1">
    <location>
        <begin position="1109"/>
        <end position="1137"/>
    </location>
</feature>
<accession>A0AAD9WG92</accession>
<dbReference type="EMBL" id="JAUBYV010000001">
    <property type="protein sequence ID" value="KAK2630300.1"/>
    <property type="molecule type" value="Genomic_DNA"/>
</dbReference>
<evidence type="ECO:0000313" key="2">
    <source>
        <dbReference type="EMBL" id="KAK2630300.1"/>
    </source>
</evidence>
<gene>
    <name evidence="2" type="ORF">QTJ16_001120</name>
</gene>
<dbReference type="Proteomes" id="UP001285354">
    <property type="component" value="Unassembled WGS sequence"/>
</dbReference>